<accession>A0A0K2V6G2</accession>
<proteinExistence type="predicted"/>
<sequence>MIRYQRHTFLRIS</sequence>
<organism evidence="1">
    <name type="scientific">Lepeophtheirus salmonis</name>
    <name type="common">Salmon louse</name>
    <name type="synonym">Caligus salmonis</name>
    <dbReference type="NCBI Taxonomy" id="72036"/>
    <lineage>
        <taxon>Eukaryota</taxon>
        <taxon>Metazoa</taxon>
        <taxon>Ecdysozoa</taxon>
        <taxon>Arthropoda</taxon>
        <taxon>Crustacea</taxon>
        <taxon>Multicrustacea</taxon>
        <taxon>Hexanauplia</taxon>
        <taxon>Copepoda</taxon>
        <taxon>Siphonostomatoida</taxon>
        <taxon>Caligidae</taxon>
        <taxon>Lepeophtheirus</taxon>
    </lineage>
</organism>
<dbReference type="EMBL" id="HACA01028708">
    <property type="protein sequence ID" value="CDW46069.1"/>
    <property type="molecule type" value="Transcribed_RNA"/>
</dbReference>
<evidence type="ECO:0000313" key="1">
    <source>
        <dbReference type="EMBL" id="CDW46069.1"/>
    </source>
</evidence>
<protein>
    <submittedName>
        <fullName evidence="1">Uncharacterized protein</fullName>
    </submittedName>
</protein>
<reference evidence="1" key="1">
    <citation type="submission" date="2014-05" db="EMBL/GenBank/DDBJ databases">
        <authorList>
            <person name="Chronopoulou M."/>
        </authorList>
    </citation>
    <scope>NUCLEOTIDE SEQUENCE</scope>
    <source>
        <tissue evidence="1">Whole organism</tissue>
    </source>
</reference>
<name>A0A0K2V6G2_LEPSM</name>